<reference evidence="5 6" key="1">
    <citation type="submission" date="2015-09" db="EMBL/GenBank/DDBJ databases">
        <title>Complete genome sequence of a benzo[a]pyrene-degrading bacterium Altererythrobacter epoxidivorans CGMCC 1.7731T.</title>
        <authorList>
            <person name="Li Z."/>
            <person name="Cheng H."/>
            <person name="Huo Y."/>
            <person name="Xu X."/>
        </authorList>
    </citation>
    <scope>NUCLEOTIDE SEQUENCE [LARGE SCALE GENOMIC DNA]</scope>
    <source>
        <strain evidence="5 6">CGMCC 1.7731</strain>
    </source>
</reference>
<evidence type="ECO:0000313" key="5">
    <source>
        <dbReference type="EMBL" id="ALE16184.1"/>
    </source>
</evidence>
<accession>A0A0M4LUD0</accession>
<evidence type="ECO:0000256" key="3">
    <source>
        <dbReference type="ARBA" id="ARBA00022801"/>
    </source>
</evidence>
<dbReference type="SUPFAM" id="SSF56784">
    <property type="entry name" value="HAD-like"/>
    <property type="match status" value="1"/>
</dbReference>
<dbReference type="Gene3D" id="3.30.70.1020">
    <property type="entry name" value="Trehalose-6-phosphate phosphatase related protein, domain 2"/>
    <property type="match status" value="1"/>
</dbReference>
<gene>
    <name evidence="5" type="ORF">AMC99_00881</name>
</gene>
<dbReference type="InterPro" id="IPR044651">
    <property type="entry name" value="OTSB-like"/>
</dbReference>
<dbReference type="PANTHER" id="PTHR43768">
    <property type="entry name" value="TREHALOSE 6-PHOSPHATE PHOSPHATASE"/>
    <property type="match status" value="1"/>
</dbReference>
<evidence type="ECO:0000256" key="4">
    <source>
        <dbReference type="RuleBase" id="RU361117"/>
    </source>
</evidence>
<comment type="catalytic activity">
    <reaction evidence="4">
        <text>alpha,alpha-trehalose 6-phosphate + H2O = alpha,alpha-trehalose + phosphate</text>
        <dbReference type="Rhea" id="RHEA:23420"/>
        <dbReference type="ChEBI" id="CHEBI:15377"/>
        <dbReference type="ChEBI" id="CHEBI:16551"/>
        <dbReference type="ChEBI" id="CHEBI:43474"/>
        <dbReference type="ChEBI" id="CHEBI:58429"/>
        <dbReference type="EC" id="3.1.3.12"/>
    </reaction>
</comment>
<keyword evidence="4" id="KW-0460">Magnesium</keyword>
<comment type="similarity">
    <text evidence="2 4">Belongs to the trehalose phosphatase family.</text>
</comment>
<dbReference type="GO" id="GO:0004805">
    <property type="term" value="F:trehalose-phosphatase activity"/>
    <property type="evidence" value="ECO:0007669"/>
    <property type="project" value="UniProtKB-EC"/>
</dbReference>
<comment type="pathway">
    <text evidence="1 4">Glycan biosynthesis; trehalose biosynthesis.</text>
</comment>
<dbReference type="KEGG" id="aep:AMC99_00881"/>
<dbReference type="NCBIfam" id="TIGR01484">
    <property type="entry name" value="HAD-SF-IIB"/>
    <property type="match status" value="1"/>
</dbReference>
<dbReference type="Proteomes" id="UP000057938">
    <property type="component" value="Chromosome"/>
</dbReference>
<dbReference type="STRING" id="361183.AMC99_00881"/>
<dbReference type="GO" id="GO:0046872">
    <property type="term" value="F:metal ion binding"/>
    <property type="evidence" value="ECO:0007669"/>
    <property type="project" value="UniProtKB-KW"/>
</dbReference>
<dbReference type="GO" id="GO:0005992">
    <property type="term" value="P:trehalose biosynthetic process"/>
    <property type="evidence" value="ECO:0007669"/>
    <property type="project" value="UniProtKB-UniPathway"/>
</dbReference>
<dbReference type="InterPro" id="IPR023214">
    <property type="entry name" value="HAD_sf"/>
</dbReference>
<dbReference type="InterPro" id="IPR036412">
    <property type="entry name" value="HAD-like_sf"/>
</dbReference>
<comment type="function">
    <text evidence="4">Removes the phosphate from trehalose 6-phosphate to produce free trehalose.</text>
</comment>
<dbReference type="PATRIC" id="fig|361183.4.peg.864"/>
<dbReference type="EMBL" id="CP012669">
    <property type="protein sequence ID" value="ALE16184.1"/>
    <property type="molecule type" value="Genomic_DNA"/>
</dbReference>
<keyword evidence="4" id="KW-0479">Metal-binding</keyword>
<name>A0A0M4LUD0_9SPHN</name>
<dbReference type="EC" id="3.1.3.12" evidence="4"/>
<proteinExistence type="inferred from homology"/>
<dbReference type="UniPathway" id="UPA00299"/>
<dbReference type="Gene3D" id="3.40.50.1000">
    <property type="entry name" value="HAD superfamily/HAD-like"/>
    <property type="match status" value="1"/>
</dbReference>
<sequence length="255" mass="27112">MRRVANALCLWLMLQRSNLPAPPALKELGEIALFLDFDGTLVGIASGPDAIAVPELLGKSLEELARRLDGALAIVTGRSIDNLTSFLGDVSVHLAGSHGGHVLSAKGAVLRETTALPSEVKDGLADYAKRAGILYERKTHGAALHYRAKPEAEAEVRKFAEDLAGKHQLATKSGKCVIEIVRPGIDKGGAVELLAGREPFAGKTAIFVGDDVTDEDGFAACNQLGGFGIQIGQRTPTQARYRLSSVGDLHEWLQI</sequence>
<dbReference type="NCBIfam" id="TIGR00685">
    <property type="entry name" value="T6PP"/>
    <property type="match status" value="1"/>
</dbReference>
<dbReference type="InterPro" id="IPR006379">
    <property type="entry name" value="HAD-SF_hydro_IIB"/>
</dbReference>
<dbReference type="PANTHER" id="PTHR43768:SF3">
    <property type="entry name" value="TREHALOSE 6-PHOSPHATE PHOSPHATASE"/>
    <property type="match status" value="1"/>
</dbReference>
<evidence type="ECO:0000256" key="2">
    <source>
        <dbReference type="ARBA" id="ARBA00008770"/>
    </source>
</evidence>
<dbReference type="AlphaFoldDB" id="A0A0M4LUD0"/>
<evidence type="ECO:0000256" key="1">
    <source>
        <dbReference type="ARBA" id="ARBA00005199"/>
    </source>
</evidence>
<evidence type="ECO:0000313" key="6">
    <source>
        <dbReference type="Proteomes" id="UP000057938"/>
    </source>
</evidence>
<dbReference type="Pfam" id="PF02358">
    <property type="entry name" value="Trehalose_PPase"/>
    <property type="match status" value="1"/>
</dbReference>
<keyword evidence="6" id="KW-1185">Reference proteome</keyword>
<comment type="cofactor">
    <cofactor evidence="4">
        <name>Mg(2+)</name>
        <dbReference type="ChEBI" id="CHEBI:18420"/>
    </cofactor>
</comment>
<protein>
    <recommendedName>
        <fullName evidence="4">Trehalose 6-phosphate phosphatase</fullName>
        <ecNumber evidence="4">3.1.3.12</ecNumber>
    </recommendedName>
</protein>
<keyword evidence="3 4" id="KW-0378">Hydrolase</keyword>
<dbReference type="InterPro" id="IPR003337">
    <property type="entry name" value="Trehalose_PPase"/>
</dbReference>
<organism evidence="5 6">
    <name type="scientific">Altererythrobacter epoxidivorans</name>
    <dbReference type="NCBI Taxonomy" id="361183"/>
    <lineage>
        <taxon>Bacteria</taxon>
        <taxon>Pseudomonadati</taxon>
        <taxon>Pseudomonadota</taxon>
        <taxon>Alphaproteobacteria</taxon>
        <taxon>Sphingomonadales</taxon>
        <taxon>Erythrobacteraceae</taxon>
        <taxon>Altererythrobacter</taxon>
    </lineage>
</organism>